<reference evidence="2" key="2">
    <citation type="submission" date="2015-01" db="EMBL/GenBank/DDBJ databases">
        <title>Evolutionary Origins and Diversification of the Mycorrhizal Mutualists.</title>
        <authorList>
            <consortium name="DOE Joint Genome Institute"/>
            <consortium name="Mycorrhizal Genomics Consortium"/>
            <person name="Kohler A."/>
            <person name="Kuo A."/>
            <person name="Nagy L.G."/>
            <person name="Floudas D."/>
            <person name="Copeland A."/>
            <person name="Barry K.W."/>
            <person name="Cichocki N."/>
            <person name="Veneault-Fourrey C."/>
            <person name="LaButti K."/>
            <person name="Lindquist E.A."/>
            <person name="Lipzen A."/>
            <person name="Lundell T."/>
            <person name="Morin E."/>
            <person name="Murat C."/>
            <person name="Riley R."/>
            <person name="Ohm R."/>
            <person name="Sun H."/>
            <person name="Tunlid A."/>
            <person name="Henrissat B."/>
            <person name="Grigoriev I.V."/>
            <person name="Hibbett D.S."/>
            <person name="Martin F."/>
        </authorList>
    </citation>
    <scope>NUCLEOTIDE SEQUENCE [LARGE SCALE GENOMIC DNA]</scope>
    <source>
        <strain evidence="2">Ve08.2h10</strain>
    </source>
</reference>
<organism evidence="1 2">
    <name type="scientific">Paxillus rubicundulus Ve08.2h10</name>
    <dbReference type="NCBI Taxonomy" id="930991"/>
    <lineage>
        <taxon>Eukaryota</taxon>
        <taxon>Fungi</taxon>
        <taxon>Dikarya</taxon>
        <taxon>Basidiomycota</taxon>
        <taxon>Agaricomycotina</taxon>
        <taxon>Agaricomycetes</taxon>
        <taxon>Agaricomycetidae</taxon>
        <taxon>Boletales</taxon>
        <taxon>Paxilineae</taxon>
        <taxon>Paxillaceae</taxon>
        <taxon>Paxillus</taxon>
    </lineage>
</organism>
<name>A0A0D0CBD0_9AGAM</name>
<gene>
    <name evidence="1" type="ORF">PAXRUDRAFT_85917</name>
</gene>
<sequence length="63" mass="7194">PLQTSTSMHLPTFIQSKPLLLSVSTLKQAQHDITKKTWARSWVKSPRYPHSHHINVKMLAGSF</sequence>
<dbReference type="HOGENOM" id="CLU_2892109_0_0_1"/>
<feature type="non-terminal residue" evidence="1">
    <location>
        <position position="1"/>
    </location>
</feature>
<evidence type="ECO:0000313" key="2">
    <source>
        <dbReference type="Proteomes" id="UP000054538"/>
    </source>
</evidence>
<dbReference type="OrthoDB" id="3265515at2759"/>
<reference evidence="1 2" key="1">
    <citation type="submission" date="2014-04" db="EMBL/GenBank/DDBJ databases">
        <authorList>
            <consortium name="DOE Joint Genome Institute"/>
            <person name="Kuo A."/>
            <person name="Kohler A."/>
            <person name="Jargeat P."/>
            <person name="Nagy L.G."/>
            <person name="Floudas D."/>
            <person name="Copeland A."/>
            <person name="Barry K.W."/>
            <person name="Cichocki N."/>
            <person name="Veneault-Fourrey C."/>
            <person name="LaButti K."/>
            <person name="Lindquist E.A."/>
            <person name="Lipzen A."/>
            <person name="Lundell T."/>
            <person name="Morin E."/>
            <person name="Murat C."/>
            <person name="Sun H."/>
            <person name="Tunlid A."/>
            <person name="Henrissat B."/>
            <person name="Grigoriev I.V."/>
            <person name="Hibbett D.S."/>
            <person name="Martin F."/>
            <person name="Nordberg H.P."/>
            <person name="Cantor M.N."/>
            <person name="Hua S.X."/>
        </authorList>
    </citation>
    <scope>NUCLEOTIDE SEQUENCE [LARGE SCALE GENOMIC DNA]</scope>
    <source>
        <strain evidence="1 2">Ve08.2h10</strain>
    </source>
</reference>
<dbReference type="Proteomes" id="UP000054538">
    <property type="component" value="Unassembled WGS sequence"/>
</dbReference>
<evidence type="ECO:0000313" key="1">
    <source>
        <dbReference type="EMBL" id="KIK80152.1"/>
    </source>
</evidence>
<proteinExistence type="predicted"/>
<dbReference type="AlphaFoldDB" id="A0A0D0CBD0"/>
<dbReference type="InParanoid" id="A0A0D0CBD0"/>
<protein>
    <submittedName>
        <fullName evidence="1">Uncharacterized protein</fullName>
    </submittedName>
</protein>
<feature type="non-terminal residue" evidence="1">
    <location>
        <position position="63"/>
    </location>
</feature>
<dbReference type="EMBL" id="KN826088">
    <property type="protein sequence ID" value="KIK80152.1"/>
    <property type="molecule type" value="Genomic_DNA"/>
</dbReference>
<accession>A0A0D0CBD0</accession>
<keyword evidence="2" id="KW-1185">Reference proteome</keyword>